<feature type="signal peptide" evidence="10">
    <location>
        <begin position="1"/>
        <end position="34"/>
    </location>
</feature>
<evidence type="ECO:0000256" key="5">
    <source>
        <dbReference type="ARBA" id="ARBA00023145"/>
    </source>
</evidence>
<accession>A0A6P3RJ72</accession>
<dbReference type="PROSITE" id="PS00134">
    <property type="entry name" value="TRYPSIN_HIS"/>
    <property type="match status" value="1"/>
</dbReference>
<comment type="catalytic activity">
    <reaction evidence="7">
        <text>Preferential cleavage of Arg-|-Xaa bonds in small molecule substrates. Highly selective action to release kallidin (lysyl-bradykinin) from kininogen involves hydrolysis of Met-|-Xaa or Leu-|-Xaa.</text>
        <dbReference type="EC" id="3.4.21.35"/>
    </reaction>
</comment>
<dbReference type="GO" id="GO:0030141">
    <property type="term" value="C:secretory granule"/>
    <property type="evidence" value="ECO:0007669"/>
    <property type="project" value="TreeGrafter"/>
</dbReference>
<dbReference type="Proteomes" id="UP000515202">
    <property type="component" value="Unplaced"/>
</dbReference>
<dbReference type="FunFam" id="2.40.10.10:FF:000198">
    <property type="entry name" value="Glandular kallikrein-10"/>
    <property type="match status" value="1"/>
</dbReference>
<keyword evidence="4 9" id="KW-0720">Serine protease</keyword>
<dbReference type="FunFam" id="2.40.10.10:FF:000021">
    <property type="entry name" value="Kallikrein 1"/>
    <property type="match status" value="1"/>
</dbReference>
<evidence type="ECO:0000256" key="4">
    <source>
        <dbReference type="ARBA" id="ARBA00022825"/>
    </source>
</evidence>
<dbReference type="PROSITE" id="PS50240">
    <property type="entry name" value="TRYPSIN_DOM"/>
    <property type="match status" value="2"/>
</dbReference>
<evidence type="ECO:0000256" key="7">
    <source>
        <dbReference type="ARBA" id="ARBA00036706"/>
    </source>
</evidence>
<evidence type="ECO:0000313" key="13">
    <source>
        <dbReference type="RefSeq" id="XP_011381218.2"/>
    </source>
</evidence>
<dbReference type="InterPro" id="IPR033116">
    <property type="entry name" value="TRYPSIN_SER"/>
</dbReference>
<organism evidence="12 13">
    <name type="scientific">Pteropus vampyrus</name>
    <name type="common">Large flying fox</name>
    <dbReference type="NCBI Taxonomy" id="132908"/>
    <lineage>
        <taxon>Eukaryota</taxon>
        <taxon>Metazoa</taxon>
        <taxon>Chordata</taxon>
        <taxon>Craniata</taxon>
        <taxon>Vertebrata</taxon>
        <taxon>Euteleostomi</taxon>
        <taxon>Mammalia</taxon>
        <taxon>Eutheria</taxon>
        <taxon>Laurasiatheria</taxon>
        <taxon>Chiroptera</taxon>
        <taxon>Yinpterochiroptera</taxon>
        <taxon>Pteropodoidea</taxon>
        <taxon>Pteropodidae</taxon>
        <taxon>Pteropodinae</taxon>
        <taxon>Pteropus</taxon>
    </lineage>
</organism>
<dbReference type="InterPro" id="IPR018114">
    <property type="entry name" value="TRYPSIN_HIS"/>
</dbReference>
<dbReference type="AlphaFoldDB" id="A0A6P3RJ72"/>
<evidence type="ECO:0000256" key="1">
    <source>
        <dbReference type="ARBA" id="ARBA00009228"/>
    </source>
</evidence>
<sequence>MRPSHLHLSVASGAVAPAKLLLPLLMAQLWAAQALLPGNDTGSDPEASGAPCPRGSQPWQVSLFNGLSFQCSGVLVDKSWVLTAAHCGNKPLWARVGDDHLLLLQGEQLRRTTVSVMHPKYHQGSGPILPGRTDEHDLMLLKLARPAVLGPHIQTLRLPYLCARPGDQCQVAGWGTTAKRRVKYNKGLTCSRVTILSPRECEVFYPGVVTNNMMCAGLDHGQDPCQITGVAPGRRKEMVCVPIKKLRCQSQAPGPRHRKVMKLGLVCALLAVLAGTSRADTRAIGAQECQPNSQPWQAGLFYRTHLLCGASLISDRWLLTAAHCHKRQLWARLGEHHLWRWEGPEQLFRVKDFFPHPGFNKDLSAQDHNDDIMLIRLPRQARLGPAVQPLNLSQTCVSPGTQCLISGWGAVSSPLVQYPLTLQCANISILEPILCHWAYPGHITKSMLCAGLWEGGRGSCQGDSGGPLVCNGTLAGVVSGGSEPCSRPRRPAVYTSVCHYVDWIRKTMEDN</sequence>
<keyword evidence="12" id="KW-1185">Reference proteome</keyword>
<dbReference type="KEGG" id="pvp:105307410"/>
<dbReference type="GO" id="GO:0004252">
    <property type="term" value="F:serine-type endopeptidase activity"/>
    <property type="evidence" value="ECO:0007669"/>
    <property type="project" value="UniProtKB-EC"/>
</dbReference>
<feature type="domain" description="Peptidase S1" evidence="11">
    <location>
        <begin position="35"/>
        <end position="285"/>
    </location>
</feature>
<keyword evidence="6" id="KW-1015">Disulfide bond</keyword>
<comment type="similarity">
    <text evidence="1">Belongs to the peptidase S1 family. Snake venom subfamily.</text>
</comment>
<proteinExistence type="inferred from homology"/>
<dbReference type="PANTHER" id="PTHR24271:SF57">
    <property type="entry name" value="KALLIKREIN-9"/>
    <property type="match status" value="1"/>
</dbReference>
<dbReference type="OrthoDB" id="10059102at2759"/>
<dbReference type="GO" id="GO:0006508">
    <property type="term" value="P:proteolysis"/>
    <property type="evidence" value="ECO:0007669"/>
    <property type="project" value="UniProtKB-KW"/>
</dbReference>
<dbReference type="CDD" id="cd00190">
    <property type="entry name" value="Tryp_SPc"/>
    <property type="match status" value="2"/>
</dbReference>
<dbReference type="SMART" id="SM00020">
    <property type="entry name" value="Tryp_SPc"/>
    <property type="match status" value="2"/>
</dbReference>
<dbReference type="FunFam" id="2.40.10.10:FF:000010">
    <property type="entry name" value="Kallikrein related peptidase 11"/>
    <property type="match status" value="1"/>
</dbReference>
<dbReference type="RefSeq" id="XP_011381218.2">
    <property type="nucleotide sequence ID" value="XM_011382916.2"/>
</dbReference>
<dbReference type="Gene3D" id="2.40.10.10">
    <property type="entry name" value="Trypsin-like serine proteases"/>
    <property type="match status" value="4"/>
</dbReference>
<evidence type="ECO:0000256" key="2">
    <source>
        <dbReference type="ARBA" id="ARBA00022670"/>
    </source>
</evidence>
<keyword evidence="5" id="KW-0865">Zymogen</keyword>
<evidence type="ECO:0000259" key="11">
    <source>
        <dbReference type="PROSITE" id="PS50240"/>
    </source>
</evidence>
<keyword evidence="10" id="KW-0732">Signal</keyword>
<keyword evidence="2 9" id="KW-0645">Protease</keyword>
<name>A0A6P3RJ72_PTEVA</name>
<dbReference type="CTD" id="284366"/>
<dbReference type="InterPro" id="IPR001314">
    <property type="entry name" value="Peptidase_S1A"/>
</dbReference>
<evidence type="ECO:0000256" key="8">
    <source>
        <dbReference type="ARBA" id="ARBA00039014"/>
    </source>
</evidence>
<evidence type="ECO:0000256" key="3">
    <source>
        <dbReference type="ARBA" id="ARBA00022801"/>
    </source>
</evidence>
<feature type="chain" id="PRO_5028252834" description="tissue kallikrein" evidence="10">
    <location>
        <begin position="35"/>
        <end position="511"/>
    </location>
</feature>
<reference evidence="13" key="1">
    <citation type="submission" date="2025-08" db="UniProtKB">
        <authorList>
            <consortium name="RefSeq"/>
        </authorList>
    </citation>
    <scope>IDENTIFICATION</scope>
    <source>
        <tissue evidence="13">Kidney</tissue>
    </source>
</reference>
<dbReference type="Pfam" id="PF00089">
    <property type="entry name" value="Trypsin"/>
    <property type="match status" value="2"/>
</dbReference>
<dbReference type="PROSITE" id="PS00135">
    <property type="entry name" value="TRYPSIN_SER"/>
    <property type="match status" value="1"/>
</dbReference>
<dbReference type="GeneID" id="105307410"/>
<evidence type="ECO:0000256" key="6">
    <source>
        <dbReference type="ARBA" id="ARBA00023157"/>
    </source>
</evidence>
<evidence type="ECO:0000256" key="9">
    <source>
        <dbReference type="RuleBase" id="RU363034"/>
    </source>
</evidence>
<evidence type="ECO:0000313" key="12">
    <source>
        <dbReference type="Proteomes" id="UP000515202"/>
    </source>
</evidence>
<dbReference type="InterPro" id="IPR001254">
    <property type="entry name" value="Trypsin_dom"/>
</dbReference>
<dbReference type="PRINTS" id="PR00722">
    <property type="entry name" value="CHYMOTRYPSIN"/>
</dbReference>
<dbReference type="PANTHER" id="PTHR24271">
    <property type="entry name" value="KALLIKREIN-RELATED"/>
    <property type="match status" value="1"/>
</dbReference>
<dbReference type="SUPFAM" id="SSF50494">
    <property type="entry name" value="Trypsin-like serine proteases"/>
    <property type="match status" value="2"/>
</dbReference>
<evidence type="ECO:0000256" key="10">
    <source>
        <dbReference type="SAM" id="SignalP"/>
    </source>
</evidence>
<dbReference type="InterPro" id="IPR043504">
    <property type="entry name" value="Peptidase_S1_PA_chymotrypsin"/>
</dbReference>
<gene>
    <name evidence="13" type="primary">KLK9</name>
</gene>
<dbReference type="EC" id="3.4.21.35" evidence="8"/>
<protein>
    <recommendedName>
        <fullName evidence="8">tissue kallikrein</fullName>
        <ecNumber evidence="8">3.4.21.35</ecNumber>
    </recommendedName>
</protein>
<keyword evidence="3 9" id="KW-0378">Hydrolase</keyword>
<dbReference type="InterPro" id="IPR009003">
    <property type="entry name" value="Peptidase_S1_PA"/>
</dbReference>
<feature type="domain" description="Peptidase S1" evidence="11">
    <location>
        <begin position="283"/>
        <end position="509"/>
    </location>
</feature>